<dbReference type="GO" id="GO:0005509">
    <property type="term" value="F:calcium ion binding"/>
    <property type="evidence" value="ECO:0007669"/>
    <property type="project" value="InterPro"/>
</dbReference>
<keyword evidence="6" id="KW-0812">Transmembrane</keyword>
<dbReference type="STRING" id="10195.A0A3M7PXG5"/>
<feature type="disulfide bond" evidence="14">
    <location>
        <begin position="3"/>
        <end position="13"/>
    </location>
</feature>
<keyword evidence="2" id="KW-0217">Developmental protein</keyword>
<feature type="disulfide bond" evidence="14">
    <location>
        <begin position="133"/>
        <end position="142"/>
    </location>
</feature>
<dbReference type="PROSITE" id="PS50026">
    <property type="entry name" value="EGF_3"/>
    <property type="match status" value="7"/>
</dbReference>
<evidence type="ECO:0000256" key="13">
    <source>
        <dbReference type="ARBA" id="ARBA00023180"/>
    </source>
</evidence>
<evidence type="ECO:0000256" key="4">
    <source>
        <dbReference type="ARBA" id="ARBA00022536"/>
    </source>
</evidence>
<feature type="domain" description="EGF-like" evidence="15">
    <location>
        <begin position="71"/>
        <end position="106"/>
    </location>
</feature>
<dbReference type="Pfam" id="PF00008">
    <property type="entry name" value="EGF"/>
    <property type="match status" value="5"/>
</dbReference>
<dbReference type="GO" id="GO:0030182">
    <property type="term" value="P:neuron differentiation"/>
    <property type="evidence" value="ECO:0007669"/>
    <property type="project" value="UniProtKB-ARBA"/>
</dbReference>
<comment type="caution">
    <text evidence="14">Lacks conserved residue(s) required for the propagation of feature annotation.</text>
</comment>
<evidence type="ECO:0000313" key="16">
    <source>
        <dbReference type="EMBL" id="RNA03485.1"/>
    </source>
</evidence>
<proteinExistence type="predicted"/>
<keyword evidence="10" id="KW-1133">Transmembrane helix</keyword>
<feature type="domain" description="EGF-like" evidence="15">
    <location>
        <begin position="238"/>
        <end position="279"/>
    </location>
</feature>
<keyword evidence="3" id="KW-1003">Cell membrane</keyword>
<dbReference type="AlphaFoldDB" id="A0A3M7PXG5"/>
<dbReference type="GO" id="GO:0048468">
    <property type="term" value="P:cell development"/>
    <property type="evidence" value="ECO:0007669"/>
    <property type="project" value="UniProtKB-ARBA"/>
</dbReference>
<evidence type="ECO:0000256" key="14">
    <source>
        <dbReference type="PROSITE-ProRule" id="PRU00076"/>
    </source>
</evidence>
<evidence type="ECO:0000256" key="8">
    <source>
        <dbReference type="ARBA" id="ARBA00022737"/>
    </source>
</evidence>
<dbReference type="GO" id="GO:0008593">
    <property type="term" value="P:regulation of Notch signaling pathway"/>
    <property type="evidence" value="ECO:0007669"/>
    <property type="project" value="UniProtKB-ARBA"/>
</dbReference>
<accession>A0A3M7PXG5</accession>
<dbReference type="GO" id="GO:0009967">
    <property type="term" value="P:positive regulation of signal transduction"/>
    <property type="evidence" value="ECO:0007669"/>
    <property type="project" value="UniProtKB-ARBA"/>
</dbReference>
<keyword evidence="12 14" id="KW-1015">Disulfide bond</keyword>
<dbReference type="GO" id="GO:0003002">
    <property type="term" value="P:regionalization"/>
    <property type="evidence" value="ECO:0007669"/>
    <property type="project" value="UniProtKB-ARBA"/>
</dbReference>
<dbReference type="PRINTS" id="PR00010">
    <property type="entry name" value="EGFBLOOD"/>
</dbReference>
<protein>
    <submittedName>
        <fullName evidence="16">Fibropellin</fullName>
    </submittedName>
</protein>
<organism evidence="16 17">
    <name type="scientific">Brachionus plicatilis</name>
    <name type="common">Marine rotifer</name>
    <name type="synonym">Brachionus muelleri</name>
    <dbReference type="NCBI Taxonomy" id="10195"/>
    <lineage>
        <taxon>Eukaryota</taxon>
        <taxon>Metazoa</taxon>
        <taxon>Spiralia</taxon>
        <taxon>Gnathifera</taxon>
        <taxon>Rotifera</taxon>
        <taxon>Eurotatoria</taxon>
        <taxon>Monogononta</taxon>
        <taxon>Pseudotrocha</taxon>
        <taxon>Ploima</taxon>
        <taxon>Brachionidae</taxon>
        <taxon>Brachionus</taxon>
    </lineage>
</organism>
<evidence type="ECO:0000256" key="11">
    <source>
        <dbReference type="ARBA" id="ARBA00023136"/>
    </source>
</evidence>
<dbReference type="InterPro" id="IPR051022">
    <property type="entry name" value="Notch_Cell-Fate_Det"/>
</dbReference>
<evidence type="ECO:0000256" key="12">
    <source>
        <dbReference type="ARBA" id="ARBA00023157"/>
    </source>
</evidence>
<dbReference type="SMART" id="SM00181">
    <property type="entry name" value="EGF"/>
    <property type="match status" value="7"/>
</dbReference>
<evidence type="ECO:0000259" key="15">
    <source>
        <dbReference type="PROSITE" id="PS50026"/>
    </source>
</evidence>
<dbReference type="PROSITE" id="PS01186">
    <property type="entry name" value="EGF_2"/>
    <property type="match status" value="6"/>
</dbReference>
<feature type="domain" description="EGF-like" evidence="15">
    <location>
        <begin position="35"/>
        <end position="70"/>
    </location>
</feature>
<evidence type="ECO:0000313" key="17">
    <source>
        <dbReference type="Proteomes" id="UP000276133"/>
    </source>
</evidence>
<keyword evidence="7" id="KW-0732">Signal</keyword>
<dbReference type="GO" id="GO:0051241">
    <property type="term" value="P:negative regulation of multicellular organismal process"/>
    <property type="evidence" value="ECO:0007669"/>
    <property type="project" value="UniProtKB-ARBA"/>
</dbReference>
<dbReference type="InterPro" id="IPR009030">
    <property type="entry name" value="Growth_fac_rcpt_cys_sf"/>
</dbReference>
<feature type="disulfide bond" evidence="14">
    <location>
        <begin position="75"/>
        <end position="85"/>
    </location>
</feature>
<dbReference type="PROSITE" id="PS00022">
    <property type="entry name" value="EGF_1"/>
    <property type="match status" value="7"/>
</dbReference>
<dbReference type="GO" id="GO:0032991">
    <property type="term" value="C:protein-containing complex"/>
    <property type="evidence" value="ECO:0007669"/>
    <property type="project" value="TreeGrafter"/>
</dbReference>
<dbReference type="OrthoDB" id="430340at2759"/>
<dbReference type="InterPro" id="IPR001881">
    <property type="entry name" value="EGF-like_Ca-bd_dom"/>
</dbReference>
<feature type="disulfide bond" evidence="14">
    <location>
        <begin position="154"/>
        <end position="171"/>
    </location>
</feature>
<keyword evidence="9" id="KW-0221">Differentiation</keyword>
<feature type="non-terminal residue" evidence="16">
    <location>
        <position position="1"/>
    </location>
</feature>
<sequence length="290" mass="31450">DPCFSSPCQNGQCVPQGNSYICQCPPGYTGQRCEIRDPCFSSPCQNGQCVPQGNSYICQCPPGYTGQRCENRDPCFSSPCQNGQCIPQGNSYICKCPPGYTGQRCENRDPCSDNPCKNGAQCQSTGSTFKCLCPTGYTGEYCELQDICNVRNPCICGTCQNDYSNPLGFKCFCPPTYTGQRCERALNCLDTGFECQNGGQCVPRVLGDYVCSCPQPYCGFTCTNVVPHCTAFMGSSRNGGSCSPSFCNNRGTCELIHSNSSSKNFLCHCSTGWTGMRCEKGSAKQRLGRN</sequence>
<evidence type="ECO:0000256" key="7">
    <source>
        <dbReference type="ARBA" id="ARBA00022729"/>
    </source>
</evidence>
<dbReference type="CDD" id="cd00054">
    <property type="entry name" value="EGF_CA"/>
    <property type="match status" value="4"/>
</dbReference>
<gene>
    <name evidence="16" type="ORF">BpHYR1_023683</name>
</gene>
<dbReference type="EMBL" id="REGN01008482">
    <property type="protein sequence ID" value="RNA03485.1"/>
    <property type="molecule type" value="Genomic_DNA"/>
</dbReference>
<feature type="disulfide bond" evidence="14">
    <location>
        <begin position="96"/>
        <end position="105"/>
    </location>
</feature>
<comment type="subcellular location">
    <subcellularLocation>
        <location evidence="1">Apical cell membrane</location>
        <topology evidence="1">Single-pass type I membrane protein</topology>
    </subcellularLocation>
</comment>
<keyword evidence="8" id="KW-0677">Repeat</keyword>
<evidence type="ECO:0000256" key="9">
    <source>
        <dbReference type="ARBA" id="ARBA00022782"/>
    </source>
</evidence>
<dbReference type="SMART" id="SM00179">
    <property type="entry name" value="EGF_CA"/>
    <property type="match status" value="6"/>
</dbReference>
<feature type="disulfide bond" evidence="14">
    <location>
        <begin position="24"/>
        <end position="33"/>
    </location>
</feature>
<feature type="disulfide bond" evidence="14">
    <location>
        <begin position="39"/>
        <end position="49"/>
    </location>
</feature>
<evidence type="ECO:0000256" key="2">
    <source>
        <dbReference type="ARBA" id="ARBA00022473"/>
    </source>
</evidence>
<dbReference type="GO" id="GO:0048592">
    <property type="term" value="P:eye morphogenesis"/>
    <property type="evidence" value="ECO:0007669"/>
    <property type="project" value="UniProtKB-ARBA"/>
</dbReference>
<evidence type="ECO:0000256" key="3">
    <source>
        <dbReference type="ARBA" id="ARBA00022475"/>
    </source>
</evidence>
<feature type="disulfide bond" evidence="14">
    <location>
        <begin position="173"/>
        <end position="182"/>
    </location>
</feature>
<keyword evidence="5" id="KW-0597">Phosphoprotein</keyword>
<evidence type="ECO:0000256" key="6">
    <source>
        <dbReference type="ARBA" id="ARBA00022692"/>
    </source>
</evidence>
<dbReference type="GO" id="GO:0080090">
    <property type="term" value="P:regulation of primary metabolic process"/>
    <property type="evidence" value="ECO:0007669"/>
    <property type="project" value="UniProtKB-ARBA"/>
</dbReference>
<comment type="caution">
    <text evidence="16">The sequence shown here is derived from an EMBL/GenBank/DDBJ whole genome shotgun (WGS) entry which is preliminary data.</text>
</comment>
<dbReference type="SUPFAM" id="SSF57184">
    <property type="entry name" value="Growth factor receptor domain"/>
    <property type="match status" value="1"/>
</dbReference>
<feature type="disulfide bond" evidence="14">
    <location>
        <begin position="213"/>
        <end position="222"/>
    </location>
</feature>
<dbReference type="GO" id="GO:0007157">
    <property type="term" value="P:heterophilic cell-cell adhesion via plasma membrane cell adhesion molecules"/>
    <property type="evidence" value="ECO:0007669"/>
    <property type="project" value="TreeGrafter"/>
</dbReference>
<dbReference type="FunFam" id="2.10.25.10:FF:000565">
    <property type="entry name" value="Predicted protein"/>
    <property type="match status" value="3"/>
</dbReference>
<keyword evidence="17" id="KW-1185">Reference proteome</keyword>
<evidence type="ECO:0000256" key="5">
    <source>
        <dbReference type="ARBA" id="ARBA00022553"/>
    </source>
</evidence>
<feature type="domain" description="EGF-like" evidence="15">
    <location>
        <begin position="184"/>
        <end position="223"/>
    </location>
</feature>
<dbReference type="FunFam" id="2.10.25.10:FF:000185">
    <property type="entry name" value="basement membrane-specific heparan sulfate proteoglycan core protein-like"/>
    <property type="match status" value="1"/>
</dbReference>
<keyword evidence="4 14" id="KW-0245">EGF-like domain</keyword>
<evidence type="ECO:0000256" key="10">
    <source>
        <dbReference type="ARBA" id="ARBA00022989"/>
    </source>
</evidence>
<dbReference type="InterPro" id="IPR000742">
    <property type="entry name" value="EGF"/>
</dbReference>
<dbReference type="GO" id="GO:0045197">
    <property type="term" value="P:establishment or maintenance of epithelial cell apical/basal polarity"/>
    <property type="evidence" value="ECO:0007669"/>
    <property type="project" value="TreeGrafter"/>
</dbReference>
<name>A0A3M7PXG5_BRAPC</name>
<dbReference type="GO" id="GO:0051093">
    <property type="term" value="P:negative regulation of developmental process"/>
    <property type="evidence" value="ECO:0007669"/>
    <property type="project" value="UniProtKB-ARBA"/>
</dbReference>
<dbReference type="PANTHER" id="PTHR24049">
    <property type="entry name" value="CRUMBS FAMILY MEMBER"/>
    <property type="match status" value="1"/>
</dbReference>
<reference evidence="16 17" key="1">
    <citation type="journal article" date="2018" name="Sci. Rep.">
        <title>Genomic signatures of local adaptation to the degree of environmental predictability in rotifers.</title>
        <authorList>
            <person name="Franch-Gras L."/>
            <person name="Hahn C."/>
            <person name="Garcia-Roger E.M."/>
            <person name="Carmona M.J."/>
            <person name="Serra M."/>
            <person name="Gomez A."/>
        </authorList>
    </citation>
    <scope>NUCLEOTIDE SEQUENCE [LARGE SCALE GENOMIC DNA]</scope>
    <source>
        <strain evidence="16">HYR1</strain>
    </source>
</reference>
<dbReference type="Proteomes" id="UP000276133">
    <property type="component" value="Unassembled WGS sequence"/>
</dbReference>
<dbReference type="SUPFAM" id="SSF57196">
    <property type="entry name" value="EGF/Laminin"/>
    <property type="match status" value="3"/>
</dbReference>
<dbReference type="Gene3D" id="2.10.25.10">
    <property type="entry name" value="Laminin"/>
    <property type="match status" value="6"/>
</dbReference>
<dbReference type="GO" id="GO:0016324">
    <property type="term" value="C:apical plasma membrane"/>
    <property type="evidence" value="ECO:0007669"/>
    <property type="project" value="UniProtKB-SubCell"/>
</dbReference>
<feature type="domain" description="EGF-like" evidence="15">
    <location>
        <begin position="1"/>
        <end position="34"/>
    </location>
</feature>
<feature type="disulfide bond" evidence="14">
    <location>
        <begin position="60"/>
        <end position="69"/>
    </location>
</feature>
<keyword evidence="13" id="KW-0325">Glycoprotein</keyword>
<dbReference type="GO" id="GO:0060255">
    <property type="term" value="P:regulation of macromolecule metabolic process"/>
    <property type="evidence" value="ECO:0007669"/>
    <property type="project" value="UniProtKB-ARBA"/>
</dbReference>
<evidence type="ECO:0000256" key="1">
    <source>
        <dbReference type="ARBA" id="ARBA00004247"/>
    </source>
</evidence>
<feature type="domain" description="EGF-like" evidence="15">
    <location>
        <begin position="107"/>
        <end position="143"/>
    </location>
</feature>
<feature type="disulfide bond" evidence="14">
    <location>
        <begin position="269"/>
        <end position="278"/>
    </location>
</feature>
<keyword evidence="11" id="KW-0472">Membrane</keyword>
<dbReference type="PANTHER" id="PTHR24049:SF22">
    <property type="entry name" value="DROSOPHILA CRUMBS HOMOLOG"/>
    <property type="match status" value="1"/>
</dbReference>
<feature type="domain" description="EGF-like" evidence="15">
    <location>
        <begin position="144"/>
        <end position="183"/>
    </location>
</feature>